<accession>A0AAF0IWP8</accession>
<sequence>MTAVPTRQQILALYRQHLSAARSFTAYNFREYFLRRTRDQFRAHLFPDSSEEAKSVHASASKLSNVATKNSGEVQALEPLSEERLVAFYEKMRDELKVLQRAAITNMMYSSDRLVVEDEQQKDWIIRAGPEGAGNDHLPNA</sequence>
<evidence type="ECO:0000256" key="1">
    <source>
        <dbReference type="ARBA" id="ARBA00009508"/>
    </source>
</evidence>
<dbReference type="InterPro" id="IPR051522">
    <property type="entry name" value="ISC_assembly_LYR"/>
</dbReference>
<dbReference type="PANTHER" id="PTHR13166">
    <property type="entry name" value="PROTEIN C6ORF149"/>
    <property type="match status" value="1"/>
</dbReference>
<gene>
    <name evidence="3" type="ORF">MOBT1_001965</name>
</gene>
<dbReference type="Proteomes" id="UP001214603">
    <property type="component" value="Chromosome 3"/>
</dbReference>
<name>A0AAF0IWP8_9BASI</name>
<evidence type="ECO:0000259" key="2">
    <source>
        <dbReference type="Pfam" id="PF05347"/>
    </source>
</evidence>
<dbReference type="AlphaFoldDB" id="A0AAF0IWP8"/>
<keyword evidence="4" id="KW-1185">Reference proteome</keyword>
<dbReference type="InterPro" id="IPR045297">
    <property type="entry name" value="Complex1_LYR_LYRM4"/>
</dbReference>
<dbReference type="CDD" id="cd20264">
    <property type="entry name" value="Complex1_LYR_LYRM4"/>
    <property type="match status" value="1"/>
</dbReference>
<comment type="similarity">
    <text evidence="1">Belongs to the complex I LYR family.</text>
</comment>
<organism evidence="3 4">
    <name type="scientific">Malassezia obtusa</name>
    <dbReference type="NCBI Taxonomy" id="76774"/>
    <lineage>
        <taxon>Eukaryota</taxon>
        <taxon>Fungi</taxon>
        <taxon>Dikarya</taxon>
        <taxon>Basidiomycota</taxon>
        <taxon>Ustilaginomycotina</taxon>
        <taxon>Malasseziomycetes</taxon>
        <taxon>Malasseziales</taxon>
        <taxon>Malasseziaceae</taxon>
        <taxon>Malassezia</taxon>
    </lineage>
</organism>
<dbReference type="Pfam" id="PF05347">
    <property type="entry name" value="Complex1_LYR"/>
    <property type="match status" value="1"/>
</dbReference>
<dbReference type="GO" id="GO:0016226">
    <property type="term" value="P:iron-sulfur cluster assembly"/>
    <property type="evidence" value="ECO:0007669"/>
    <property type="project" value="InterPro"/>
</dbReference>
<evidence type="ECO:0000313" key="3">
    <source>
        <dbReference type="EMBL" id="WFD03276.1"/>
    </source>
</evidence>
<dbReference type="GO" id="GO:0005739">
    <property type="term" value="C:mitochondrion"/>
    <property type="evidence" value="ECO:0007669"/>
    <property type="project" value="TreeGrafter"/>
</dbReference>
<reference evidence="3" key="1">
    <citation type="submission" date="2023-03" db="EMBL/GenBank/DDBJ databases">
        <title>Mating type loci evolution in Malassezia.</title>
        <authorList>
            <person name="Coelho M.A."/>
        </authorList>
    </citation>
    <scope>NUCLEOTIDE SEQUENCE</scope>
    <source>
        <strain evidence="3">CBS 7876</strain>
    </source>
</reference>
<dbReference type="GO" id="GO:1990221">
    <property type="term" value="C:L-cysteine desulfurase complex"/>
    <property type="evidence" value="ECO:0007669"/>
    <property type="project" value="TreeGrafter"/>
</dbReference>
<evidence type="ECO:0000313" key="4">
    <source>
        <dbReference type="Proteomes" id="UP001214603"/>
    </source>
</evidence>
<dbReference type="EMBL" id="CP119936">
    <property type="protein sequence ID" value="WFD03276.1"/>
    <property type="molecule type" value="Genomic_DNA"/>
</dbReference>
<feature type="domain" description="Complex 1 LYR protein" evidence="2">
    <location>
        <begin position="8"/>
        <end position="50"/>
    </location>
</feature>
<proteinExistence type="inferred from homology"/>
<protein>
    <recommendedName>
        <fullName evidence="2">Complex 1 LYR protein domain-containing protein</fullName>
    </recommendedName>
</protein>
<dbReference type="InterPro" id="IPR008011">
    <property type="entry name" value="Complex1_LYR_dom"/>
</dbReference>
<dbReference type="PANTHER" id="PTHR13166:SF7">
    <property type="entry name" value="LYR MOTIF-CONTAINING PROTEIN 4"/>
    <property type="match status" value="1"/>
</dbReference>